<feature type="coiled-coil region" evidence="4">
    <location>
        <begin position="469"/>
        <end position="496"/>
    </location>
</feature>
<feature type="region of interest" description="Disordered" evidence="5">
    <location>
        <begin position="1581"/>
        <end position="1600"/>
    </location>
</feature>
<dbReference type="PROSITE" id="PS00411">
    <property type="entry name" value="KINESIN_MOTOR_1"/>
    <property type="match status" value="1"/>
</dbReference>
<feature type="region of interest" description="Disordered" evidence="5">
    <location>
        <begin position="360"/>
        <end position="389"/>
    </location>
</feature>
<sequence>MPSIAVAKDHAKQVVWKHGTASVLSTSIKQMGGLGIGFQLYFTLLDNLVLLFFLLSLLSLPAIFSNLGGSNMTAVDVDSLSFALLTLGNQGTFCETSADGSSTTKTSLFGSCNDIACDDDTKRCILGSSIATSNLAYLLCVMSTLSALCVIYFVDFKLVNTIDKFRRARDLTAPSVTRYAVLVKGFPENITEKEVAEMFSSNYDLSKRQPYFPAGGLSQDGCRILSFRVAFMLVLLTAVVYYAHSSHNLMDDILAEAGFGYFSGFSKFLLNVVLLFSASFMCGFIAMKFAEHRRWGEPTERPTPQEIYEERVDLMCYYYYNAVTGVSEWEKPLDFFYNEGADPSKHPDAAENKIQKLQVSLPVKRRKPRPSDNDSIDQENPQQKPNESAYGSNYVGMWVSEVSLIQNSGRVIRSFREKKDLLKEIERQTEKTQSLTAMVKREREEYDSDENQKTIKNNPLSISSSQGSLDEYTRLMNKAILKLDELKRRLNDLQWGISNGSNPKRIKESCGVFVTFEHEESKIRCLDDYRYSRSLIFRCFQPDRLKAKSNVITTTLLLVSFLIIFLAYQQQAVFESSLLDFNFCTDDLPSIFWGSYENIPQEIVLPTGLPSSYSCTNGLTFDSNNDPHSCSTYRKSDPSACYCYQRMLQEFTSSSLSWSTLSRLKDEEGDLCSTIFVDYVLAKGTAVAATGVIVIVNFALKEIIPRMSASEHHSSSSGEAKGTFIKVSTAQIVNTAFSTILANAKIFTEDSAVAQVIPNFHPEIEDQKHSDFTKEWYASVGVSLTLTMFVNALAPHLAKLGTSIATPLVAWFKSRRMTSQRDLNDLYLGKPFLIETRFAFIVTTVFVSLLFSGGLPILLPFACFTLLLCRWIDRYTLLKDCPQPPAYDERLAKAFRQFMKIAFFMYVFVTCYMYGSPDFLYTESIEPGSRRRLIVEDTIFLGGYKRMMQAHVFPLFVVGLGSLIATILPKLFPFLSPQNLRAFSKMLRGKKPQKKYYAPGYSSTFHSLLTEEQAASIAATGKIPAADEKNGYRLNKKSKNIVNRVNENGDLLLTWEVAELDGLLHTYDMAKNGRYENEYKFLQTFIENFAALEVNHDQKGAENYDDGYSTAYNDLYYKHEDDMNQLRLNMVKRVQASDNEAQKLVGKVAANKWIQNIKLKKEEKKVARIMEDIRSAKVKRVGEVFKFNMVLNRVKKVAAQREDELIKFHCAGALERMVDEISSNTDGKEGGDRSTALLEKMLKAKSQSFKQYKEMYEKSQLKAAVSSEIGKLKVAAVEKKLLEREAVKDVVGGLVFEIIERNAAEKEVEREGEHCVGLVMEGILGEVFVNVRNNEQVIQEVEGADKKGKVESTSPNDDDTLLVQEQCKNILLGIVVNVVEASLESSTLVHRQEKEATQHAPALSAAYSMSDAQVEESCSDAIEAMIRKVEETHEQNKPAASLPPASYLPPQRADDKAGDIKDATNLTMDQLLTRVEMNVARDHYLHLQNCILFENEIKKQRRAERRRKKEEAALKALHPTDFFSSISLQQGEWMTKSEEALERTEVGHCIYDIIRDIMQEEETSKLRNALDEALVLTVPNHSRSNSLGSDDGNSKAQTASIARLERENEVLTAARSRVMEEIARKGLEQNAATRIQHCWRGRVQVVVVIQSAVRMWLLRRSVTAAARNLGLKQKLEISARKLENSAKKEKQLKAELQEAKAAGAKKKLDFEGLLVGEASEENTEKEVEKEVGELKEKLQKALKAEFEQKVAKSELDEKLRKTIEVLDAEKEERENALLKGEEERAKLSKEIEMNSELRQRLEAATLELEKRESKLKEETDKRTLLEKEKATKQVLEGLLQQEEEKDEFESKMEEARVEFETKLASLETERKALEEEKAEAYSELEELHDRTKVLEDDGKKMMELHEKEAEHAVKEKLLTEEKLAETAKRMEAAMLKIEEIEKVKIGAEEKLVAVEQEKSGIKTRLDETLDLLQGKETALLAKIKEINEANVQLIEAQRLSSERAAVLREEERLLKESMVEVAEFKGKLKVAEEGAASMKKRSSELEMRVEQMKVSSDLKHTFDELSSQLQAASKERETAVQLRIREDERVRARLEEELLAQKVELEEQREKQLLEIEEARKRDVTAMEEKVSKLTEIVSRLEKEGSSPKKGRGGKVGAGGNIVEDSSEGEGEGDIWSAEEYQEQRYAAAKAAKELREKERVIRELEGQLAENSDIAAKHSEMQSQLKRALKKIISMKQKQNQEKEFFKHKLKEQKLEEEEVEGRLDEVEAVVSGLEKELEKTQNVVLVMEEEKEKGEAKFKRVMAELREGHREKEKGLRVIEKLKGTIGTLTKLGNEEKERTERLGKKMKDQMKKGGNLLEKVEEKNFEVEKLKAELRKEQTARKLAYNQLQDLQGKIRVFARCRPLMSGEVERGAKAAVKIVDEASLQLMDGRGKAKEFTFDGVLGPRVGQEEVFGKVKGLVGSVVDGYNVTIFAYGQTGSGKTYTMAGGGNDGDVGIIPRAIKELFGRLRVKEDQYEYSVKCYFVELYVNKLVDLLAGSGKEGGKDNGKDNEKLEVKLDAKRMVYVKNAKVVEVQEEEDLIDLWAKGEELRNVSSTKMNDRSSRSHSVLSVVVETKSRATGATTTAKMSLIDLAGSERVKKSGVVGEAFKEALSINKSLSVLSDVISALSNESKFVPYRNNKLTQLMQDSLGGNSKTLMIVGVSPASTEMEESMMSLHYATRARLIQNKSEKGKGVGGGGDGGVMKEKLRKMEEMMEKLQEENKRLEKRALMGVVSEAIRGGEDGEEGKEGEVTPA</sequence>
<feature type="coiled-coil region" evidence="4">
    <location>
        <begin position="2360"/>
        <end position="2390"/>
    </location>
</feature>
<feature type="transmembrane region" description="Helical" evidence="6">
    <location>
        <begin position="680"/>
        <end position="700"/>
    </location>
</feature>
<feature type="region of interest" description="Disordered" evidence="5">
    <location>
        <begin position="2142"/>
        <end position="2173"/>
    </location>
</feature>
<feature type="compositionally biased region" description="Basic and acidic residues" evidence="5">
    <location>
        <begin position="2782"/>
        <end position="2798"/>
    </location>
</feature>
<dbReference type="InterPro" id="IPR027640">
    <property type="entry name" value="Kinesin-like_fam"/>
</dbReference>
<dbReference type="InterPro" id="IPR001752">
    <property type="entry name" value="Kinesin_motor_dom"/>
</dbReference>
<feature type="region of interest" description="Disordered" evidence="5">
    <location>
        <begin position="1431"/>
        <end position="1458"/>
    </location>
</feature>
<dbReference type="InterPro" id="IPR027417">
    <property type="entry name" value="P-loop_NTPase"/>
</dbReference>
<evidence type="ECO:0000256" key="1">
    <source>
        <dbReference type="ARBA" id="ARBA00022741"/>
    </source>
</evidence>
<feature type="transmembrane region" description="Helical" evidence="6">
    <location>
        <begin position="838"/>
        <end position="869"/>
    </location>
</feature>
<evidence type="ECO:0000256" key="4">
    <source>
        <dbReference type="SAM" id="Coils"/>
    </source>
</evidence>
<feature type="coiled-coil region" evidence="4">
    <location>
        <begin position="1923"/>
        <end position="1957"/>
    </location>
</feature>
<feature type="transmembrane region" description="Helical" evidence="6">
    <location>
        <begin position="551"/>
        <end position="568"/>
    </location>
</feature>
<feature type="transmembrane region" description="Helical" evidence="6">
    <location>
        <begin position="268"/>
        <end position="287"/>
    </location>
</feature>
<comment type="caution">
    <text evidence="8">The sequence shown here is derived from an EMBL/GenBank/DDBJ whole genome shotgun (WGS) entry which is preliminary data.</text>
</comment>
<feature type="coiled-coil region" evidence="4">
    <location>
        <begin position="2178"/>
        <end position="2299"/>
    </location>
</feature>
<proteinExistence type="inferred from homology"/>
<feature type="coiled-coil region" evidence="4">
    <location>
        <begin position="2744"/>
        <end position="2771"/>
    </location>
</feature>
<feature type="domain" description="Kinesin motor" evidence="7">
    <location>
        <begin position="2397"/>
        <end position="2728"/>
    </location>
</feature>
<dbReference type="GO" id="GO:0007018">
    <property type="term" value="P:microtubule-based movement"/>
    <property type="evidence" value="ECO:0007669"/>
    <property type="project" value="InterPro"/>
</dbReference>
<feature type="transmembrane region" description="Helical" evidence="6">
    <location>
        <begin position="40"/>
        <end position="64"/>
    </location>
</feature>
<evidence type="ECO:0000256" key="2">
    <source>
        <dbReference type="ARBA" id="ARBA00022840"/>
    </source>
</evidence>
<feature type="coiled-coil region" evidence="4">
    <location>
        <begin position="1672"/>
        <end position="1897"/>
    </location>
</feature>
<keyword evidence="2 3" id="KW-0067">ATP-binding</keyword>
<keyword evidence="6" id="KW-0472">Membrane</keyword>
<evidence type="ECO:0000259" key="7">
    <source>
        <dbReference type="PROSITE" id="PS50067"/>
    </source>
</evidence>
<feature type="transmembrane region" description="Helical" evidence="6">
    <location>
        <begin position="135"/>
        <end position="159"/>
    </location>
</feature>
<keyword evidence="6" id="KW-0812">Transmembrane</keyword>
<feature type="transmembrane region" description="Helical" evidence="6">
    <location>
        <begin position="225"/>
        <end position="244"/>
    </location>
</feature>
<feature type="compositionally biased region" description="Polar residues" evidence="5">
    <location>
        <begin position="454"/>
        <end position="463"/>
    </location>
</feature>
<protein>
    <recommendedName>
        <fullName evidence="7">Kinesin motor domain-containing protein</fullName>
    </recommendedName>
</protein>
<dbReference type="SMART" id="SM00129">
    <property type="entry name" value="KISc"/>
    <property type="match status" value="1"/>
</dbReference>
<feature type="region of interest" description="Disordered" evidence="5">
    <location>
        <begin position="2779"/>
        <end position="2798"/>
    </location>
</feature>
<dbReference type="Proteomes" id="UP001165082">
    <property type="component" value="Unassembled WGS sequence"/>
</dbReference>
<gene>
    <name evidence="8" type="ORF">TrRE_jg12917</name>
</gene>
<evidence type="ECO:0000313" key="8">
    <source>
        <dbReference type="EMBL" id="GMH54074.1"/>
    </source>
</evidence>
<dbReference type="PRINTS" id="PR00380">
    <property type="entry name" value="KINESINHEAVY"/>
</dbReference>
<dbReference type="PROSITE" id="PS50067">
    <property type="entry name" value="KINESIN_MOTOR_2"/>
    <property type="match status" value="1"/>
</dbReference>
<dbReference type="EMBL" id="BRXZ01002085">
    <property type="protein sequence ID" value="GMH54074.1"/>
    <property type="molecule type" value="Genomic_DNA"/>
</dbReference>
<evidence type="ECO:0000256" key="5">
    <source>
        <dbReference type="SAM" id="MobiDB-lite"/>
    </source>
</evidence>
<keyword evidence="9" id="KW-1185">Reference proteome</keyword>
<dbReference type="PANTHER" id="PTHR47972:SF16">
    <property type="entry name" value="KINESIN-LIKE PROTEIN"/>
    <property type="match status" value="1"/>
</dbReference>
<feature type="transmembrane region" description="Helical" evidence="6">
    <location>
        <begin position="952"/>
        <end position="972"/>
    </location>
</feature>
<dbReference type="Pfam" id="PF00225">
    <property type="entry name" value="Kinesin"/>
    <property type="match status" value="1"/>
</dbReference>
<dbReference type="GO" id="GO:0003777">
    <property type="term" value="F:microtubule motor activity"/>
    <property type="evidence" value="ECO:0007669"/>
    <property type="project" value="InterPro"/>
</dbReference>
<keyword evidence="4" id="KW-0175">Coiled coil</keyword>
<evidence type="ECO:0000256" key="6">
    <source>
        <dbReference type="SAM" id="Phobius"/>
    </source>
</evidence>
<name>A0A9W6ZGM6_9STRA</name>
<dbReference type="InterPro" id="IPR036961">
    <property type="entry name" value="Kinesin_motor_dom_sf"/>
</dbReference>
<feature type="binding site" evidence="3">
    <location>
        <begin position="2478"/>
        <end position="2485"/>
    </location>
    <ligand>
        <name>ATP</name>
        <dbReference type="ChEBI" id="CHEBI:30616"/>
    </ligand>
</feature>
<evidence type="ECO:0000256" key="3">
    <source>
        <dbReference type="PROSITE-ProRule" id="PRU00283"/>
    </source>
</evidence>
<feature type="compositionally biased region" description="Polar residues" evidence="5">
    <location>
        <begin position="378"/>
        <end position="389"/>
    </location>
</feature>
<accession>A0A9W6ZGM6</accession>
<keyword evidence="6" id="KW-1133">Transmembrane helix</keyword>
<dbReference type="SUPFAM" id="SSF52540">
    <property type="entry name" value="P-loop containing nucleoside triphosphate hydrolases"/>
    <property type="match status" value="1"/>
</dbReference>
<dbReference type="InterPro" id="IPR019821">
    <property type="entry name" value="Kinesin_motor_CS"/>
</dbReference>
<feature type="region of interest" description="Disordered" evidence="5">
    <location>
        <begin position="442"/>
        <end position="463"/>
    </location>
</feature>
<dbReference type="PANTHER" id="PTHR47972">
    <property type="entry name" value="KINESIN-LIKE PROTEIN KLP-3"/>
    <property type="match status" value="1"/>
</dbReference>
<reference evidence="8" key="1">
    <citation type="submission" date="2022-07" db="EMBL/GenBank/DDBJ databases">
        <title>Genome analysis of Parmales, a sister group of diatoms, reveals the evolutionary specialization of diatoms from phago-mixotrophs to photoautotrophs.</title>
        <authorList>
            <person name="Ban H."/>
            <person name="Sato S."/>
            <person name="Yoshikawa S."/>
            <person name="Kazumasa Y."/>
            <person name="Nakamura Y."/>
            <person name="Ichinomiya M."/>
            <person name="Saitoh K."/>
            <person name="Sato N."/>
            <person name="Blanc-Mathieu R."/>
            <person name="Endo H."/>
            <person name="Kuwata A."/>
            <person name="Ogata H."/>
        </authorList>
    </citation>
    <scope>NUCLEOTIDE SEQUENCE</scope>
</reference>
<keyword evidence="1 3" id="KW-0547">Nucleotide-binding</keyword>
<dbReference type="Gene3D" id="3.40.850.10">
    <property type="entry name" value="Kinesin motor domain"/>
    <property type="match status" value="1"/>
</dbReference>
<feature type="compositionally biased region" description="Low complexity" evidence="5">
    <location>
        <begin position="1438"/>
        <end position="1450"/>
    </location>
</feature>
<comment type="similarity">
    <text evidence="3">Belongs to the TRAFAC class myosin-kinesin ATPase superfamily. Kinesin family.</text>
</comment>
<dbReference type="GO" id="GO:0008017">
    <property type="term" value="F:microtubule binding"/>
    <property type="evidence" value="ECO:0007669"/>
    <property type="project" value="InterPro"/>
</dbReference>
<dbReference type="OrthoDB" id="192629at2759"/>
<evidence type="ECO:0000313" key="9">
    <source>
        <dbReference type="Proteomes" id="UP001165082"/>
    </source>
</evidence>
<keyword evidence="3" id="KW-0505">Motor protein</keyword>
<organism evidence="8 9">
    <name type="scientific">Triparma retinervis</name>
    <dbReference type="NCBI Taxonomy" id="2557542"/>
    <lineage>
        <taxon>Eukaryota</taxon>
        <taxon>Sar</taxon>
        <taxon>Stramenopiles</taxon>
        <taxon>Ochrophyta</taxon>
        <taxon>Bolidophyceae</taxon>
        <taxon>Parmales</taxon>
        <taxon>Triparmaceae</taxon>
        <taxon>Triparma</taxon>
    </lineage>
</organism>
<feature type="transmembrane region" description="Helical" evidence="6">
    <location>
        <begin position="776"/>
        <end position="794"/>
    </location>
</feature>
<dbReference type="GO" id="GO:0005524">
    <property type="term" value="F:ATP binding"/>
    <property type="evidence" value="ECO:0007669"/>
    <property type="project" value="UniProtKB-UniRule"/>
</dbReference>